<evidence type="ECO:0000256" key="10">
    <source>
        <dbReference type="ARBA" id="ARBA00023136"/>
    </source>
</evidence>
<evidence type="ECO:0000256" key="3">
    <source>
        <dbReference type="ARBA" id="ARBA00009105"/>
    </source>
</evidence>
<keyword evidence="5" id="KW-0808">Transferase</keyword>
<dbReference type="UniPathway" id="UPA00378"/>
<evidence type="ECO:0000256" key="4">
    <source>
        <dbReference type="ARBA" id="ARBA00022676"/>
    </source>
</evidence>
<keyword evidence="7" id="KW-0735">Signal-anchor</keyword>
<evidence type="ECO:0000256" key="8">
    <source>
        <dbReference type="ARBA" id="ARBA00022989"/>
    </source>
</evidence>
<dbReference type="GO" id="GO:0006493">
    <property type="term" value="P:protein O-linked glycosylation"/>
    <property type="evidence" value="ECO:0007669"/>
    <property type="project" value="TreeGrafter"/>
</dbReference>
<evidence type="ECO:0000256" key="1">
    <source>
        <dbReference type="ARBA" id="ARBA00004323"/>
    </source>
</evidence>
<keyword evidence="6" id="KW-0812">Transmembrane</keyword>
<dbReference type="PANTHER" id="PTHR31392:SF1">
    <property type="entry name" value="ALPHA-1,3-MANNOSYLTRANSFERASE MNN1-RELATED"/>
    <property type="match status" value="1"/>
</dbReference>
<evidence type="ECO:0000313" key="12">
    <source>
        <dbReference type="EMBL" id="KAG7660742.1"/>
    </source>
</evidence>
<dbReference type="GO" id="GO:0000139">
    <property type="term" value="C:Golgi membrane"/>
    <property type="evidence" value="ECO:0007669"/>
    <property type="project" value="UniProtKB-SubCell"/>
</dbReference>
<dbReference type="InterPro" id="IPR022751">
    <property type="entry name" value="Alpha_mannosyltransferase"/>
</dbReference>
<reference evidence="12 13" key="1">
    <citation type="journal article" date="2021" name="DNA Res.">
        <title>Genome analysis of Candida subhashii reveals its hybrid nature and dual mitochondrial genome conformations.</title>
        <authorList>
            <person name="Mixao V."/>
            <person name="Hegedusova E."/>
            <person name="Saus E."/>
            <person name="Pryszcz L.P."/>
            <person name="Cillingova A."/>
            <person name="Nosek J."/>
            <person name="Gabaldon T."/>
        </authorList>
    </citation>
    <scope>NUCLEOTIDE SEQUENCE [LARGE SCALE GENOMIC DNA]</scope>
    <source>
        <strain evidence="12 13">CBS 10753</strain>
    </source>
</reference>
<protein>
    <recommendedName>
        <fullName evidence="14">Alpha-1,3-mannosyltransferase</fullName>
    </recommendedName>
</protein>
<evidence type="ECO:0000256" key="7">
    <source>
        <dbReference type="ARBA" id="ARBA00022968"/>
    </source>
</evidence>
<dbReference type="RefSeq" id="XP_049260975.1">
    <property type="nucleotide sequence ID" value="XM_049409799.1"/>
</dbReference>
<dbReference type="GO" id="GO:0000033">
    <property type="term" value="F:alpha-1,3-mannosyltransferase activity"/>
    <property type="evidence" value="ECO:0007669"/>
    <property type="project" value="TreeGrafter"/>
</dbReference>
<dbReference type="Pfam" id="PF11051">
    <property type="entry name" value="Mannosyl_trans3"/>
    <property type="match status" value="1"/>
</dbReference>
<gene>
    <name evidence="12" type="ORF">J8A68_005704</name>
</gene>
<keyword evidence="8" id="KW-1133">Transmembrane helix</keyword>
<dbReference type="OrthoDB" id="430354at2759"/>
<dbReference type="AlphaFoldDB" id="A0A8J5QFI2"/>
<evidence type="ECO:0000256" key="9">
    <source>
        <dbReference type="ARBA" id="ARBA00023034"/>
    </source>
</evidence>
<comment type="similarity">
    <text evidence="3">Belongs to the MNN1/MNT family.</text>
</comment>
<comment type="pathway">
    <text evidence="2">Protein modification; protein glycosylation.</text>
</comment>
<evidence type="ECO:0008006" key="14">
    <source>
        <dbReference type="Google" id="ProtNLM"/>
    </source>
</evidence>
<evidence type="ECO:0000256" key="11">
    <source>
        <dbReference type="ARBA" id="ARBA00023180"/>
    </source>
</evidence>
<keyword evidence="9" id="KW-0333">Golgi apparatus</keyword>
<keyword evidence="11" id="KW-0325">Glycoprotein</keyword>
<dbReference type="EMBL" id="JAGSYN010000274">
    <property type="protein sequence ID" value="KAG7660742.1"/>
    <property type="molecule type" value="Genomic_DNA"/>
</dbReference>
<name>A0A8J5QFI2_9ASCO</name>
<comment type="subcellular location">
    <subcellularLocation>
        <location evidence="1">Golgi apparatus membrane</location>
        <topology evidence="1">Single-pass type II membrane protein</topology>
    </subcellularLocation>
</comment>
<evidence type="ECO:0000256" key="5">
    <source>
        <dbReference type="ARBA" id="ARBA00022679"/>
    </source>
</evidence>
<accession>A0A8J5QFI2</accession>
<proteinExistence type="inferred from homology"/>
<dbReference type="GeneID" id="73472504"/>
<keyword evidence="13" id="KW-1185">Reference proteome</keyword>
<organism evidence="12 13">
    <name type="scientific">[Candida] subhashii</name>
    <dbReference type="NCBI Taxonomy" id="561895"/>
    <lineage>
        <taxon>Eukaryota</taxon>
        <taxon>Fungi</taxon>
        <taxon>Dikarya</taxon>
        <taxon>Ascomycota</taxon>
        <taxon>Saccharomycotina</taxon>
        <taxon>Pichiomycetes</taxon>
        <taxon>Debaryomycetaceae</taxon>
        <taxon>Spathaspora</taxon>
    </lineage>
</organism>
<evidence type="ECO:0000256" key="6">
    <source>
        <dbReference type="ARBA" id="ARBA00022692"/>
    </source>
</evidence>
<keyword evidence="4" id="KW-0328">Glycosyltransferase</keyword>
<comment type="caution">
    <text evidence="12">The sequence shown here is derived from an EMBL/GenBank/DDBJ whole genome shotgun (WGS) entry which is preliminary data.</text>
</comment>
<evidence type="ECO:0000313" key="13">
    <source>
        <dbReference type="Proteomes" id="UP000694255"/>
    </source>
</evidence>
<dbReference type="PANTHER" id="PTHR31392">
    <property type="entry name" value="ALPHA-1,3-MANNOSYLTRANSFERASE MNN1-RELATED"/>
    <property type="match status" value="1"/>
</dbReference>
<sequence>MQDKCFDFFKQHEDSNPDWSFPFHDKEDAKYDKGVDNKQHFFKDQIHKLTVQKRRTGNREFIVQQSDLKEINSKYESSLAQSKSVLKSMADTISVMRVYGKCFIQSIQPGEKTGEYHELNNRFTHKLFPYLTGKLPIFQSIDEENPISKDTYPVLMDSRNNFMTKTKPNTDNIIEFISNNLNGKGIVIAAGGLHLKDLLRLIKILRALNNKLPIQIMHIGELKKAKIDYIRSAATAPPEQIFKLSNSEHSSYLPELNLLERYREFGSEFPKQEIQIVNLAKTIDHSKIRAFTGYSTRLLALLFSSFKEVVLLDADTVPLVPIEQFFQSKQYQSSGTYFFRDRSLRDYNDFIETNYFSTLFPTNEKSIETLFDIPRITSKTLDNVYMTGWRHFQEAGVVVINKKQHFLGILMTLPLVMWKEPVNSSIWGDKEMYWLGLAMAGDENYEFNPLAAAAVGSVTNDPSRKLYTNTPANEVCSTHPGHVDDQGRLLWINSGFSYCKKNGYFKDKNNYPFKNFDITELSELYSAPLRIRAAIVPPDLPNFRKPGSPTNPKVENNFRKSWEWRPKDIDEINENIKNGDVRYDFISHWGPQKGWIKSDICNGYYYCAYDSVASYSASEKYDKGKLFEFGKEEVKLYDYLSKIWHTGGNRKVYTDG</sequence>
<dbReference type="Proteomes" id="UP000694255">
    <property type="component" value="Unassembled WGS sequence"/>
</dbReference>
<keyword evidence="10" id="KW-0472">Membrane</keyword>
<evidence type="ECO:0000256" key="2">
    <source>
        <dbReference type="ARBA" id="ARBA00004922"/>
    </source>
</evidence>